<name>A0A368T3D0_9ACTN</name>
<dbReference type="Gene3D" id="3.40.710.10">
    <property type="entry name" value="DD-peptidase/beta-lactamase superfamily"/>
    <property type="match status" value="1"/>
</dbReference>
<proteinExistence type="predicted"/>
<dbReference type="EMBL" id="QEIN01000125">
    <property type="protein sequence ID" value="RCV56644.1"/>
    <property type="molecule type" value="Genomic_DNA"/>
</dbReference>
<dbReference type="GO" id="GO:0030655">
    <property type="term" value="P:beta-lactam antibiotic catabolic process"/>
    <property type="evidence" value="ECO:0007669"/>
    <property type="project" value="InterPro"/>
</dbReference>
<dbReference type="PANTHER" id="PTHR35333:SF3">
    <property type="entry name" value="BETA-LACTAMASE-TYPE TRANSPEPTIDASE FOLD CONTAINING PROTEIN"/>
    <property type="match status" value="1"/>
</dbReference>
<organism evidence="3 4">
    <name type="scientific">Marinitenerispora sediminis</name>
    <dbReference type="NCBI Taxonomy" id="1931232"/>
    <lineage>
        <taxon>Bacteria</taxon>
        <taxon>Bacillati</taxon>
        <taxon>Actinomycetota</taxon>
        <taxon>Actinomycetes</taxon>
        <taxon>Streptosporangiales</taxon>
        <taxon>Nocardiopsidaceae</taxon>
        <taxon>Marinitenerispora</taxon>
    </lineage>
</organism>
<reference evidence="3 4" key="1">
    <citation type="submission" date="2018-04" db="EMBL/GenBank/DDBJ databases">
        <title>Novel actinobacteria from marine sediment.</title>
        <authorList>
            <person name="Ng Z.Y."/>
            <person name="Tan G.Y.A."/>
        </authorList>
    </citation>
    <scope>NUCLEOTIDE SEQUENCE [LARGE SCALE GENOMIC DNA]</scope>
    <source>
        <strain evidence="3 4">TPS81</strain>
    </source>
</reference>
<feature type="chain" id="PRO_5039186703" description="Beta-lactamase class A catalytic domain-containing protein" evidence="1">
    <location>
        <begin position="27"/>
        <end position="324"/>
    </location>
</feature>
<keyword evidence="4" id="KW-1185">Reference proteome</keyword>
<dbReference type="RefSeq" id="WP_114399507.1">
    <property type="nucleotide sequence ID" value="NZ_QEIM01000131.1"/>
</dbReference>
<comment type="caution">
    <text evidence="3">The sequence shown here is derived from an EMBL/GenBank/DDBJ whole genome shotgun (WGS) entry which is preliminary data.</text>
</comment>
<sequence>MSNIRQKAQRLSVPAPTRFRVTPALAAGAALLLVPGLVPAAAHADTAPAAGPLCTSAAHPGIAQVISDAISELSTLRSGDFAVGVSAFDGDLTCGYQATAGFDAASVGKVLVLATLLWTAMEEGRELTAEEDALATQMITVSDNDATVELRNQLGRDRMQDFLDLAGMSNTVLHERNAIGLMKINAADELRLLDLIMTENDLLGSEQRAYARRLMGGVVEEQRWGVPAGAPEDAGVYLKNGWLPYDGTDIWRVNSIGAFEGTAAGDYRIVVLTDDNDGMAYGVETIELVAREVHAALNGAEEPAVASLSVRDDLPTESDGSDRA</sequence>
<dbReference type="GO" id="GO:0008800">
    <property type="term" value="F:beta-lactamase activity"/>
    <property type="evidence" value="ECO:0007669"/>
    <property type="project" value="InterPro"/>
</dbReference>
<evidence type="ECO:0000313" key="3">
    <source>
        <dbReference type="EMBL" id="RCV56644.1"/>
    </source>
</evidence>
<dbReference type="AlphaFoldDB" id="A0A368T3D0"/>
<dbReference type="PANTHER" id="PTHR35333">
    <property type="entry name" value="BETA-LACTAMASE"/>
    <property type="match status" value="1"/>
</dbReference>
<protein>
    <recommendedName>
        <fullName evidence="2">Beta-lactamase class A catalytic domain-containing protein</fullName>
    </recommendedName>
</protein>
<accession>A0A368T3D0</accession>
<evidence type="ECO:0000256" key="1">
    <source>
        <dbReference type="SAM" id="SignalP"/>
    </source>
</evidence>
<dbReference type="Proteomes" id="UP000253318">
    <property type="component" value="Unassembled WGS sequence"/>
</dbReference>
<dbReference type="Pfam" id="PF13354">
    <property type="entry name" value="Beta-lactamase2"/>
    <property type="match status" value="1"/>
</dbReference>
<evidence type="ECO:0000259" key="2">
    <source>
        <dbReference type="Pfam" id="PF13354"/>
    </source>
</evidence>
<dbReference type="InterPro" id="IPR000871">
    <property type="entry name" value="Beta-lactam_class-A"/>
</dbReference>
<dbReference type="SUPFAM" id="SSF56601">
    <property type="entry name" value="beta-lactamase/transpeptidase-like"/>
    <property type="match status" value="1"/>
</dbReference>
<dbReference type="GO" id="GO:0046677">
    <property type="term" value="P:response to antibiotic"/>
    <property type="evidence" value="ECO:0007669"/>
    <property type="project" value="InterPro"/>
</dbReference>
<feature type="domain" description="Beta-lactamase class A catalytic" evidence="2">
    <location>
        <begin position="133"/>
        <end position="273"/>
    </location>
</feature>
<feature type="signal peptide" evidence="1">
    <location>
        <begin position="1"/>
        <end position="26"/>
    </location>
</feature>
<dbReference type="OrthoDB" id="5243140at2"/>
<gene>
    <name evidence="3" type="ORF">DEF24_16345</name>
</gene>
<evidence type="ECO:0000313" key="4">
    <source>
        <dbReference type="Proteomes" id="UP000253318"/>
    </source>
</evidence>
<dbReference type="InterPro" id="IPR045155">
    <property type="entry name" value="Beta-lactam_cat"/>
</dbReference>
<dbReference type="InterPro" id="IPR012338">
    <property type="entry name" value="Beta-lactam/transpept-like"/>
</dbReference>
<keyword evidence="1" id="KW-0732">Signal</keyword>